<dbReference type="PRINTS" id="PR00420">
    <property type="entry name" value="RNGMNOXGNASE"/>
</dbReference>
<dbReference type="PANTHER" id="PTHR47178:SF5">
    <property type="entry name" value="FAD-BINDING DOMAIN-CONTAINING PROTEIN"/>
    <property type="match status" value="1"/>
</dbReference>
<evidence type="ECO:0000256" key="3">
    <source>
        <dbReference type="ARBA" id="ARBA00023002"/>
    </source>
</evidence>
<dbReference type="Proteomes" id="UP001595816">
    <property type="component" value="Unassembled WGS sequence"/>
</dbReference>
<feature type="domain" description="FAD-binding" evidence="5">
    <location>
        <begin position="312"/>
        <end position="382"/>
    </location>
</feature>
<comment type="caution">
    <text evidence="6">The sequence shown here is derived from an EMBL/GenBank/DDBJ whole genome shotgun (WGS) entry which is preliminary data.</text>
</comment>
<evidence type="ECO:0000256" key="1">
    <source>
        <dbReference type="ARBA" id="ARBA00022630"/>
    </source>
</evidence>
<dbReference type="RefSeq" id="WP_253756068.1">
    <property type="nucleotide sequence ID" value="NZ_JAMZDZ010000001.1"/>
</dbReference>
<accession>A0ABV8M275</accession>
<dbReference type="InterPro" id="IPR002938">
    <property type="entry name" value="FAD-bd"/>
</dbReference>
<dbReference type="SUPFAM" id="SSF51905">
    <property type="entry name" value="FAD/NAD(P)-binding domain"/>
    <property type="match status" value="1"/>
</dbReference>
<keyword evidence="7" id="KW-1185">Reference proteome</keyword>
<name>A0ABV8M275_9ACTN</name>
<evidence type="ECO:0000256" key="2">
    <source>
        <dbReference type="ARBA" id="ARBA00022827"/>
    </source>
</evidence>
<evidence type="ECO:0000313" key="7">
    <source>
        <dbReference type="Proteomes" id="UP001595816"/>
    </source>
</evidence>
<dbReference type="Pfam" id="PF13450">
    <property type="entry name" value="NAD_binding_8"/>
    <property type="match status" value="1"/>
</dbReference>
<keyword evidence="4" id="KW-0503">Monooxygenase</keyword>
<dbReference type="PANTHER" id="PTHR47178">
    <property type="entry name" value="MONOOXYGENASE, FAD-BINDING"/>
    <property type="match status" value="1"/>
</dbReference>
<gene>
    <name evidence="6" type="ORF">ACFOZ4_39935</name>
</gene>
<keyword evidence="2" id="KW-0274">FAD</keyword>
<dbReference type="Pfam" id="PF01494">
    <property type="entry name" value="FAD_binding_3"/>
    <property type="match status" value="1"/>
</dbReference>
<evidence type="ECO:0000259" key="5">
    <source>
        <dbReference type="Pfam" id="PF01494"/>
    </source>
</evidence>
<dbReference type="Gene3D" id="3.50.50.60">
    <property type="entry name" value="FAD/NAD(P)-binding domain"/>
    <property type="match status" value="1"/>
</dbReference>
<evidence type="ECO:0000256" key="4">
    <source>
        <dbReference type="ARBA" id="ARBA00023033"/>
    </source>
</evidence>
<dbReference type="EMBL" id="JBHSAY010000034">
    <property type="protein sequence ID" value="MFC4136813.1"/>
    <property type="molecule type" value="Genomic_DNA"/>
</dbReference>
<reference evidence="7" key="1">
    <citation type="journal article" date="2019" name="Int. J. Syst. Evol. Microbiol.">
        <title>The Global Catalogue of Microorganisms (GCM) 10K type strain sequencing project: providing services to taxonomists for standard genome sequencing and annotation.</title>
        <authorList>
            <consortium name="The Broad Institute Genomics Platform"/>
            <consortium name="The Broad Institute Genome Sequencing Center for Infectious Disease"/>
            <person name="Wu L."/>
            <person name="Ma J."/>
        </authorList>
    </citation>
    <scope>NUCLEOTIDE SEQUENCE [LARGE SCALE GENOMIC DNA]</scope>
    <source>
        <strain evidence="7">CGMCC 4.7289</strain>
    </source>
</reference>
<evidence type="ECO:0000313" key="6">
    <source>
        <dbReference type="EMBL" id="MFC4136813.1"/>
    </source>
</evidence>
<protein>
    <submittedName>
        <fullName evidence="6">FAD-dependent oxidoreductase</fullName>
    </submittedName>
</protein>
<organism evidence="6 7">
    <name type="scientific">Hamadaea flava</name>
    <dbReference type="NCBI Taxonomy" id="1742688"/>
    <lineage>
        <taxon>Bacteria</taxon>
        <taxon>Bacillati</taxon>
        <taxon>Actinomycetota</taxon>
        <taxon>Actinomycetes</taxon>
        <taxon>Micromonosporales</taxon>
        <taxon>Micromonosporaceae</taxon>
        <taxon>Hamadaea</taxon>
    </lineage>
</organism>
<proteinExistence type="predicted"/>
<dbReference type="InterPro" id="IPR036188">
    <property type="entry name" value="FAD/NAD-bd_sf"/>
</dbReference>
<keyword evidence="3" id="KW-0560">Oxidoreductase</keyword>
<keyword evidence="1" id="KW-0285">Flavoprotein</keyword>
<sequence length="425" mass="46263">MKQTVMIIGGGIGGLALAHGLRRAGIPVAVYERSQTRTEWLQGYRIHINPHGSRALHECLEPAAWQAFLDTVSTGDGGFGFTTERFVNLLHISHEDLAVSPDPAEQHYGVSRISLRQVLLSGLDDVLHLGKTFTRYDTTPDGRVTAYFEDGSSATGDLLVGADGANSRVRRQLLPHADRIDTGVTAVAGKHRLTESALARLPQQLTRDANLVIPAGRGNLFTAVWRHDRATVAPDANLPEGFLLDNTADYTFWAYADASAQFPSDVDGYDGEALTRLILDRTPDWSAELRDLIGGSDPATVNVVRIRSATPVDPWPTGPVTLLGDAIHNMTPMAGIGANTALRDADLLRRQLIAVESGLLSQAAAVAEYERQMRDYGFAAVKQSLRNARQAASANRFGRTMFRTVLWTMSAVPPLKRRFARSFGS</sequence>